<reference evidence="6 7" key="1">
    <citation type="submission" date="2019-09" db="EMBL/GenBank/DDBJ databases">
        <title>Genome sequence of Rhodovastum atsumiense, a diverse member of the Acetobacteraceae family of non-sulfur purple photosynthetic bacteria.</title>
        <authorList>
            <person name="Meyer T."/>
            <person name="Kyndt J."/>
        </authorList>
    </citation>
    <scope>NUCLEOTIDE SEQUENCE [LARGE SCALE GENOMIC DNA]</scope>
    <source>
        <strain evidence="6 7">DSM 21279</strain>
    </source>
</reference>
<feature type="transmembrane region" description="Helical" evidence="5">
    <location>
        <begin position="98"/>
        <end position="119"/>
    </location>
</feature>
<evidence type="ECO:0000256" key="2">
    <source>
        <dbReference type="ARBA" id="ARBA00022692"/>
    </source>
</evidence>
<evidence type="ECO:0000313" key="7">
    <source>
        <dbReference type="Proteomes" id="UP000325255"/>
    </source>
</evidence>
<keyword evidence="4 5" id="KW-0472">Membrane</keyword>
<evidence type="ECO:0000256" key="3">
    <source>
        <dbReference type="ARBA" id="ARBA00022989"/>
    </source>
</evidence>
<sequence length="151" mass="15448">MIWLNGIGLAVAATLLCALPAVPFAVLIARLPVPVGAALLALALLPPLLPLPGFPGQAAGLLPFVVIPLAWSARRVTPAMSRMATISGATIVSRVRRIWLPLVGPGLALGLLLGFARALGGSDDLRLQGLGAVLFAASAYPLLGALLHRSD</sequence>
<evidence type="ECO:0000256" key="1">
    <source>
        <dbReference type="ARBA" id="ARBA00004141"/>
    </source>
</evidence>
<organism evidence="6 7">
    <name type="scientific">Rhodovastum atsumiense</name>
    <dbReference type="NCBI Taxonomy" id="504468"/>
    <lineage>
        <taxon>Bacteria</taxon>
        <taxon>Pseudomonadati</taxon>
        <taxon>Pseudomonadota</taxon>
        <taxon>Alphaproteobacteria</taxon>
        <taxon>Acetobacterales</taxon>
        <taxon>Acetobacteraceae</taxon>
        <taxon>Rhodovastum</taxon>
    </lineage>
</organism>
<comment type="caution">
    <text evidence="6">The sequence shown here is derived from an EMBL/GenBank/DDBJ whole genome shotgun (WGS) entry which is preliminary data.</text>
</comment>
<keyword evidence="3 5" id="KW-1133">Transmembrane helix</keyword>
<evidence type="ECO:0000256" key="5">
    <source>
        <dbReference type="SAM" id="Phobius"/>
    </source>
</evidence>
<proteinExistence type="predicted"/>
<keyword evidence="7" id="KW-1185">Reference proteome</keyword>
<protein>
    <submittedName>
        <fullName evidence="6">Uncharacterized protein</fullName>
    </submittedName>
</protein>
<feature type="transmembrane region" description="Helical" evidence="5">
    <location>
        <begin position="53"/>
        <end position="73"/>
    </location>
</feature>
<dbReference type="AlphaFoldDB" id="A0A5M6ITP9"/>
<feature type="transmembrane region" description="Helical" evidence="5">
    <location>
        <begin position="125"/>
        <end position="147"/>
    </location>
</feature>
<dbReference type="RefSeq" id="WP_150041225.1">
    <property type="nucleotide sequence ID" value="NZ_OW485601.1"/>
</dbReference>
<dbReference type="SUPFAM" id="SSF161098">
    <property type="entry name" value="MetI-like"/>
    <property type="match status" value="1"/>
</dbReference>
<dbReference type="GO" id="GO:0016020">
    <property type="term" value="C:membrane"/>
    <property type="evidence" value="ECO:0007669"/>
    <property type="project" value="UniProtKB-SubCell"/>
</dbReference>
<accession>A0A5M6ITP9</accession>
<dbReference type="Gene3D" id="1.10.3720.10">
    <property type="entry name" value="MetI-like"/>
    <property type="match status" value="1"/>
</dbReference>
<evidence type="ECO:0000313" key="6">
    <source>
        <dbReference type="EMBL" id="KAA5611684.1"/>
    </source>
</evidence>
<evidence type="ECO:0000256" key="4">
    <source>
        <dbReference type="ARBA" id="ARBA00023136"/>
    </source>
</evidence>
<keyword evidence="2 5" id="KW-0812">Transmembrane</keyword>
<dbReference type="Proteomes" id="UP000325255">
    <property type="component" value="Unassembled WGS sequence"/>
</dbReference>
<comment type="subcellular location">
    <subcellularLocation>
        <location evidence="1">Membrane</location>
        <topology evidence="1">Multi-pass membrane protein</topology>
    </subcellularLocation>
</comment>
<dbReference type="InterPro" id="IPR035906">
    <property type="entry name" value="MetI-like_sf"/>
</dbReference>
<dbReference type="EMBL" id="VWPK01000018">
    <property type="protein sequence ID" value="KAA5611684.1"/>
    <property type="molecule type" value="Genomic_DNA"/>
</dbReference>
<gene>
    <name evidence="6" type="ORF">F1189_12860</name>
</gene>
<name>A0A5M6ITP9_9PROT</name>